<dbReference type="RefSeq" id="WP_189486258.1">
    <property type="nucleotide sequence ID" value="NZ_BMZB01000002.1"/>
</dbReference>
<comment type="caution">
    <text evidence="11">The sequence shown here is derived from an EMBL/GenBank/DDBJ whole genome shotgun (WGS) entry which is preliminary data.</text>
</comment>
<evidence type="ECO:0000313" key="11">
    <source>
        <dbReference type="EMBL" id="GGZ33244.1"/>
    </source>
</evidence>
<organism evidence="11 12">
    <name type="scientific">Asticcacaulis endophyticus</name>
    <dbReference type="NCBI Taxonomy" id="1395890"/>
    <lineage>
        <taxon>Bacteria</taxon>
        <taxon>Pseudomonadati</taxon>
        <taxon>Pseudomonadota</taxon>
        <taxon>Alphaproteobacteria</taxon>
        <taxon>Caulobacterales</taxon>
        <taxon>Caulobacteraceae</taxon>
        <taxon>Asticcacaulis</taxon>
    </lineage>
</organism>
<dbReference type="EMBL" id="BMZB01000002">
    <property type="protein sequence ID" value="GGZ33244.1"/>
    <property type="molecule type" value="Genomic_DNA"/>
</dbReference>
<keyword evidence="12" id="KW-1185">Reference proteome</keyword>
<evidence type="ECO:0000256" key="5">
    <source>
        <dbReference type="ARBA" id="ARBA00022989"/>
    </source>
</evidence>
<keyword evidence="3" id="KW-0001">2Fe-2S</keyword>
<dbReference type="Pfam" id="PF00355">
    <property type="entry name" value="Rieske"/>
    <property type="match status" value="1"/>
</dbReference>
<keyword evidence="8" id="KW-0411">Iron-sulfur</keyword>
<dbReference type="Proteomes" id="UP000662572">
    <property type="component" value="Unassembled WGS sequence"/>
</dbReference>
<dbReference type="GO" id="GO:0051537">
    <property type="term" value="F:2 iron, 2 sulfur cluster binding"/>
    <property type="evidence" value="ECO:0007669"/>
    <property type="project" value="UniProtKB-KW"/>
</dbReference>
<accession>A0A918Q4G8</accession>
<sequence length="330" mass="35759">MTPVTPSSWIAVCAARDLKRTPRRFVIAGQAVVVFRSGRDIAVFADICPHRLAPLSEGRVIDGGIECPYHGWQFDGTGLCRMIPGAVGPVPRVRLAPMAVCEHDDLIFVSLTPTEAPPYSGRLSGAGNVSALVESRVQSTLIDVAENILDASHTHFTHKGLLRGLSARRHRVRVDITGGLGWVEARYEGEPRQEGLISRLLEGGRGISIGRFMAPGIAEIEFWGPQRLNLVTTFHLRQEVDGQVAGLGILSGPTEYGLGYVKAAIFKPLFAVALAQDRHILQAASGNRKVFGDPKPVIGPLDILRSSIEAILKGELPPVTHQPVRMIMEL</sequence>
<name>A0A918Q4G8_9CAUL</name>
<reference evidence="11" key="1">
    <citation type="journal article" date="2014" name="Int. J. Syst. Evol. Microbiol.">
        <title>Complete genome sequence of Corynebacterium casei LMG S-19264T (=DSM 44701T), isolated from a smear-ripened cheese.</title>
        <authorList>
            <consortium name="US DOE Joint Genome Institute (JGI-PGF)"/>
            <person name="Walter F."/>
            <person name="Albersmeier A."/>
            <person name="Kalinowski J."/>
            <person name="Ruckert C."/>
        </authorList>
    </citation>
    <scope>NUCLEOTIDE SEQUENCE</scope>
    <source>
        <strain evidence="11">KCTC 32296</strain>
    </source>
</reference>
<dbReference type="GO" id="GO:0016020">
    <property type="term" value="C:membrane"/>
    <property type="evidence" value="ECO:0007669"/>
    <property type="project" value="UniProtKB-SubCell"/>
</dbReference>
<evidence type="ECO:0000256" key="8">
    <source>
        <dbReference type="ARBA" id="ARBA00023014"/>
    </source>
</evidence>
<dbReference type="InterPro" id="IPR036922">
    <property type="entry name" value="Rieske_2Fe-2S_sf"/>
</dbReference>
<dbReference type="GO" id="GO:0016491">
    <property type="term" value="F:oxidoreductase activity"/>
    <property type="evidence" value="ECO:0007669"/>
    <property type="project" value="UniProtKB-KW"/>
</dbReference>
<protein>
    <recommendedName>
        <fullName evidence="10">Rieske domain-containing protein</fullName>
    </recommendedName>
</protein>
<evidence type="ECO:0000256" key="6">
    <source>
        <dbReference type="ARBA" id="ARBA00023002"/>
    </source>
</evidence>
<evidence type="ECO:0000313" key="12">
    <source>
        <dbReference type="Proteomes" id="UP000662572"/>
    </source>
</evidence>
<evidence type="ECO:0000256" key="9">
    <source>
        <dbReference type="ARBA" id="ARBA00023136"/>
    </source>
</evidence>
<keyword evidence="4" id="KW-0479">Metal-binding</keyword>
<reference evidence="11" key="2">
    <citation type="submission" date="2020-09" db="EMBL/GenBank/DDBJ databases">
        <authorList>
            <person name="Sun Q."/>
            <person name="Kim S."/>
        </authorList>
    </citation>
    <scope>NUCLEOTIDE SEQUENCE</scope>
    <source>
        <strain evidence="11">KCTC 32296</strain>
    </source>
</reference>
<dbReference type="Gene3D" id="2.102.10.10">
    <property type="entry name" value="Rieske [2Fe-2S] iron-sulphur domain"/>
    <property type="match status" value="1"/>
</dbReference>
<dbReference type="GO" id="GO:0005737">
    <property type="term" value="C:cytoplasm"/>
    <property type="evidence" value="ECO:0007669"/>
    <property type="project" value="TreeGrafter"/>
</dbReference>
<feature type="domain" description="Rieske" evidence="10">
    <location>
        <begin position="9"/>
        <end position="109"/>
    </location>
</feature>
<keyword evidence="9" id="KW-0472">Membrane</keyword>
<dbReference type="InterPro" id="IPR017941">
    <property type="entry name" value="Rieske_2Fe-2S"/>
</dbReference>
<comment type="subcellular location">
    <subcellularLocation>
        <location evidence="1">Membrane</location>
    </subcellularLocation>
</comment>
<gene>
    <name evidence="11" type="ORF">GCM10011273_19430</name>
</gene>
<dbReference type="AlphaFoldDB" id="A0A918Q4G8"/>
<dbReference type="PANTHER" id="PTHR21266">
    <property type="entry name" value="IRON-SULFUR DOMAIN CONTAINING PROTEIN"/>
    <property type="match status" value="1"/>
</dbReference>
<evidence type="ECO:0000256" key="2">
    <source>
        <dbReference type="ARBA" id="ARBA00022692"/>
    </source>
</evidence>
<keyword evidence="2" id="KW-0812">Transmembrane</keyword>
<proteinExistence type="predicted"/>
<keyword evidence="5" id="KW-1133">Transmembrane helix</keyword>
<dbReference type="SUPFAM" id="SSF50022">
    <property type="entry name" value="ISP domain"/>
    <property type="match status" value="1"/>
</dbReference>
<evidence type="ECO:0000256" key="4">
    <source>
        <dbReference type="ARBA" id="ARBA00022723"/>
    </source>
</evidence>
<evidence type="ECO:0000259" key="10">
    <source>
        <dbReference type="PROSITE" id="PS51296"/>
    </source>
</evidence>
<dbReference type="InterPro" id="IPR050584">
    <property type="entry name" value="Cholesterol_7-desaturase"/>
</dbReference>
<dbReference type="PANTHER" id="PTHR21266:SF32">
    <property type="entry name" value="CHOLESTEROL 7-DESATURASE NVD"/>
    <property type="match status" value="1"/>
</dbReference>
<evidence type="ECO:0000256" key="1">
    <source>
        <dbReference type="ARBA" id="ARBA00004370"/>
    </source>
</evidence>
<keyword evidence="6" id="KW-0560">Oxidoreductase</keyword>
<dbReference type="PROSITE" id="PS51296">
    <property type="entry name" value="RIESKE"/>
    <property type="match status" value="1"/>
</dbReference>
<evidence type="ECO:0000256" key="3">
    <source>
        <dbReference type="ARBA" id="ARBA00022714"/>
    </source>
</evidence>
<dbReference type="GO" id="GO:0046872">
    <property type="term" value="F:metal ion binding"/>
    <property type="evidence" value="ECO:0007669"/>
    <property type="project" value="UniProtKB-KW"/>
</dbReference>
<evidence type="ECO:0000256" key="7">
    <source>
        <dbReference type="ARBA" id="ARBA00023004"/>
    </source>
</evidence>
<keyword evidence="7" id="KW-0408">Iron</keyword>